<feature type="chain" id="PRO_5009320734" evidence="6">
    <location>
        <begin position="34"/>
        <end position="725"/>
    </location>
</feature>
<dbReference type="PANTHER" id="PTHR23121:SF9">
    <property type="entry name" value="SODIUM-DEPENDENT GLUCOSE TRANSPORTER 1"/>
    <property type="match status" value="1"/>
</dbReference>
<keyword evidence="1 5" id="KW-0812">Transmembrane</keyword>
<feature type="transmembrane region" description="Helical" evidence="5">
    <location>
        <begin position="477"/>
        <end position="497"/>
    </location>
</feature>
<proteinExistence type="predicted"/>
<evidence type="ECO:0000256" key="5">
    <source>
        <dbReference type="SAM" id="Phobius"/>
    </source>
</evidence>
<protein>
    <submittedName>
        <fullName evidence="8">MFS domain-containing protein</fullName>
    </submittedName>
</protein>
<keyword evidence="2 5" id="KW-1133">Transmembrane helix</keyword>
<name>A0A1I8I312_9PLAT</name>
<feature type="transmembrane region" description="Helical" evidence="5">
    <location>
        <begin position="242"/>
        <end position="263"/>
    </location>
</feature>
<keyword evidence="3 5" id="KW-0472">Membrane</keyword>
<feature type="transmembrane region" description="Helical" evidence="5">
    <location>
        <begin position="697"/>
        <end position="716"/>
    </location>
</feature>
<organism evidence="7 8">
    <name type="scientific">Macrostomum lignano</name>
    <dbReference type="NCBI Taxonomy" id="282301"/>
    <lineage>
        <taxon>Eukaryota</taxon>
        <taxon>Metazoa</taxon>
        <taxon>Spiralia</taxon>
        <taxon>Lophotrochozoa</taxon>
        <taxon>Platyhelminthes</taxon>
        <taxon>Rhabditophora</taxon>
        <taxon>Macrostomorpha</taxon>
        <taxon>Macrostomida</taxon>
        <taxon>Macrostomidae</taxon>
        <taxon>Macrostomum</taxon>
    </lineage>
</organism>
<keyword evidence="6" id="KW-0732">Signal</keyword>
<sequence>SAMATSSRKNLTLLVLTTVVLLLTTLTPPATFGAEAMALPESRRMVRRGAEFQVLLATVCADSQKRQVKPPKGVDCTGLLEVRAAWGKIINRADKKHFCHCFPESDTIFPKQLIVILFSHDCVCFEASVRCVRMPQLRRQVVRRALDFTGFQQPESIQGCKFLGMTGSASCQRDGTIRAMLPIEEKPPERQPTDETCSNKEAGVGKEELLGNGIPTDGAQQLPSPVASIDSVAVKFAVVLRLHWPLLALLCLSHICIGMANALPGSSLMHLARQVGVGLSDMGFWFTAKSAAACLLALLTGFVFNRLPDSSRLARPAFLAAGNLVSAGAMLGASLRRAAALWRSAWPDCLAPDTEPSRPVQTGSDVIGDSKTTNGILVIRLLGSLQSRPILHSLHFCTALGGLIAPLMLHPFLAANDATEPPIDEEQQAWESSESACGRVGSGASNQSATRARHFDQPASTVGGGATAAPLLLVTPYSVLAALQAAASVGLLLLALLPRQPAVLPAPVPPSPPPIPLEAEAPLRPPPLPAWRRRCLVVLTAAFYFASVGGENIFWSFGGAYASCAPGLQLSARGAAALQAAFFAGFLVGRGLGVVVSRWARPTGILLAHLVACLAALATLSLSESTWLAFAGTAAFGLAVSVLYATGVTWLEQRLPVAGPVACSWLIGGQLGMSALPPLAGYLLVSPAAGPASVMHLALGSFAVASATFLGMLTMASDFGRCWRR</sequence>
<feature type="signal peptide" evidence="6">
    <location>
        <begin position="1"/>
        <end position="33"/>
    </location>
</feature>
<evidence type="ECO:0000313" key="7">
    <source>
        <dbReference type="Proteomes" id="UP000095280"/>
    </source>
</evidence>
<dbReference type="Proteomes" id="UP000095280">
    <property type="component" value="Unplaced"/>
</dbReference>
<feature type="transmembrane region" description="Helical" evidence="5">
    <location>
        <begin position="390"/>
        <end position="409"/>
    </location>
</feature>
<dbReference type="InterPro" id="IPR036259">
    <property type="entry name" value="MFS_trans_sf"/>
</dbReference>
<feature type="transmembrane region" description="Helical" evidence="5">
    <location>
        <begin position="663"/>
        <end position="685"/>
    </location>
</feature>
<dbReference type="SUPFAM" id="SSF103473">
    <property type="entry name" value="MFS general substrate transporter"/>
    <property type="match status" value="2"/>
</dbReference>
<feature type="transmembrane region" description="Helical" evidence="5">
    <location>
        <begin position="575"/>
        <end position="596"/>
    </location>
</feature>
<feature type="transmembrane region" description="Helical" evidence="5">
    <location>
        <begin position="535"/>
        <end position="555"/>
    </location>
</feature>
<evidence type="ECO:0000256" key="2">
    <source>
        <dbReference type="ARBA" id="ARBA00022989"/>
    </source>
</evidence>
<evidence type="ECO:0000256" key="3">
    <source>
        <dbReference type="ARBA" id="ARBA00023136"/>
    </source>
</evidence>
<accession>A0A1I8I312</accession>
<feature type="transmembrane region" description="Helical" evidence="5">
    <location>
        <begin position="603"/>
        <end position="622"/>
    </location>
</feature>
<evidence type="ECO:0000256" key="4">
    <source>
        <dbReference type="SAM" id="MobiDB-lite"/>
    </source>
</evidence>
<evidence type="ECO:0000256" key="6">
    <source>
        <dbReference type="SAM" id="SignalP"/>
    </source>
</evidence>
<keyword evidence="7" id="KW-1185">Reference proteome</keyword>
<dbReference type="AlphaFoldDB" id="A0A1I8I312"/>
<dbReference type="Gene3D" id="1.20.1250.20">
    <property type="entry name" value="MFS general substrate transporter like domains"/>
    <property type="match status" value="1"/>
</dbReference>
<evidence type="ECO:0000313" key="8">
    <source>
        <dbReference type="WBParaSite" id="maker-uti_cns_0009602-snap-gene-0.2-mRNA-1"/>
    </source>
</evidence>
<feature type="transmembrane region" description="Helical" evidence="5">
    <location>
        <begin position="316"/>
        <end position="335"/>
    </location>
</feature>
<reference evidence="8" key="1">
    <citation type="submission" date="2016-11" db="UniProtKB">
        <authorList>
            <consortium name="WormBaseParasite"/>
        </authorList>
    </citation>
    <scope>IDENTIFICATION</scope>
</reference>
<feature type="transmembrane region" description="Helical" evidence="5">
    <location>
        <begin position="628"/>
        <end position="651"/>
    </location>
</feature>
<evidence type="ECO:0000256" key="1">
    <source>
        <dbReference type="ARBA" id="ARBA00022692"/>
    </source>
</evidence>
<feature type="transmembrane region" description="Helical" evidence="5">
    <location>
        <begin position="284"/>
        <end position="304"/>
    </location>
</feature>
<dbReference type="WBParaSite" id="maker-uti_cns_0009602-snap-gene-0.2-mRNA-1">
    <property type="protein sequence ID" value="maker-uti_cns_0009602-snap-gene-0.2-mRNA-1"/>
    <property type="gene ID" value="maker-uti_cns_0009602-snap-gene-0.2"/>
</dbReference>
<dbReference type="PANTHER" id="PTHR23121">
    <property type="entry name" value="SODIUM-DEPENDENT GLUCOSE TRANSPORTER 1"/>
    <property type="match status" value="1"/>
</dbReference>
<feature type="region of interest" description="Disordered" evidence="4">
    <location>
        <begin position="425"/>
        <end position="452"/>
    </location>
</feature>